<dbReference type="InterPro" id="IPR019831">
    <property type="entry name" value="Mn/Fe_SOD_N"/>
</dbReference>
<dbReference type="FunFam" id="1.10.287.990:FF:000001">
    <property type="entry name" value="Superoxide dismutase"/>
    <property type="match status" value="1"/>
</dbReference>
<evidence type="ECO:0000256" key="3">
    <source>
        <dbReference type="ARBA" id="ARBA00022723"/>
    </source>
</evidence>
<reference evidence="9 10" key="1">
    <citation type="journal article" date="2016" name="Nat. Commun.">
        <title>Thousands of microbial genomes shed light on interconnected biogeochemical processes in an aquifer system.</title>
        <authorList>
            <person name="Anantharaman K."/>
            <person name="Brown C.T."/>
            <person name="Hug L.A."/>
            <person name="Sharon I."/>
            <person name="Castelle C.J."/>
            <person name="Probst A.J."/>
            <person name="Thomas B.C."/>
            <person name="Singh A."/>
            <person name="Wilkins M.J."/>
            <person name="Karaoz U."/>
            <person name="Brodie E.L."/>
            <person name="Williams K.H."/>
            <person name="Hubbard S.S."/>
            <person name="Banfield J.F."/>
        </authorList>
    </citation>
    <scope>NUCLEOTIDE SEQUENCE [LARGE SCALE GENOMIC DNA]</scope>
</reference>
<name>A0A1F6BLF4_9BACT</name>
<dbReference type="Pfam" id="PF00081">
    <property type="entry name" value="Sod_Fe_N"/>
    <property type="match status" value="1"/>
</dbReference>
<dbReference type="Gene3D" id="3.55.40.20">
    <property type="entry name" value="Iron/manganese superoxide dismutase, C-terminal domain"/>
    <property type="match status" value="1"/>
</dbReference>
<dbReference type="InterPro" id="IPR001189">
    <property type="entry name" value="Mn/Fe_SOD"/>
</dbReference>
<dbReference type="PANTHER" id="PTHR43595:SF2">
    <property type="entry name" value="SMALL RIBOSOMAL SUBUNIT PROTEIN MS42"/>
    <property type="match status" value="1"/>
</dbReference>
<dbReference type="Proteomes" id="UP000176273">
    <property type="component" value="Unassembled WGS sequence"/>
</dbReference>
<dbReference type="Gene3D" id="1.10.287.990">
    <property type="entry name" value="Fe,Mn superoxide dismutase (SOD) domain"/>
    <property type="match status" value="1"/>
</dbReference>
<evidence type="ECO:0000256" key="2">
    <source>
        <dbReference type="ARBA" id="ARBA00012682"/>
    </source>
</evidence>
<gene>
    <name evidence="9" type="ORF">A2110_02125</name>
</gene>
<protein>
    <recommendedName>
        <fullName evidence="2 6">Superoxide dismutase</fullName>
        <ecNumber evidence="2 6">1.15.1.1</ecNumber>
    </recommendedName>
</protein>
<feature type="binding site" evidence="5">
    <location>
        <position position="26"/>
    </location>
    <ligand>
        <name>Mn(2+)</name>
        <dbReference type="ChEBI" id="CHEBI:29035"/>
    </ligand>
</feature>
<dbReference type="GO" id="GO:0005737">
    <property type="term" value="C:cytoplasm"/>
    <property type="evidence" value="ECO:0007669"/>
    <property type="project" value="TreeGrafter"/>
</dbReference>
<dbReference type="EMBL" id="MFKH01000003">
    <property type="protein sequence ID" value="OGG37755.1"/>
    <property type="molecule type" value="Genomic_DNA"/>
</dbReference>
<organism evidence="9 10">
    <name type="scientific">Candidatus Jorgensenbacteria bacterium GWA1_54_12</name>
    <dbReference type="NCBI Taxonomy" id="1798468"/>
    <lineage>
        <taxon>Bacteria</taxon>
        <taxon>Candidatus Joergenseniibacteriota</taxon>
    </lineage>
</organism>
<keyword evidence="3 5" id="KW-0479">Metal-binding</keyword>
<evidence type="ECO:0000259" key="8">
    <source>
        <dbReference type="Pfam" id="PF02777"/>
    </source>
</evidence>
<dbReference type="InterPro" id="IPR019833">
    <property type="entry name" value="Mn/Fe_SOD_BS"/>
</dbReference>
<dbReference type="PROSITE" id="PS00088">
    <property type="entry name" value="SOD_MN"/>
    <property type="match status" value="1"/>
</dbReference>
<evidence type="ECO:0000259" key="7">
    <source>
        <dbReference type="Pfam" id="PF00081"/>
    </source>
</evidence>
<keyword evidence="4 6" id="KW-0560">Oxidoreductase</keyword>
<dbReference type="EC" id="1.15.1.1" evidence="2 6"/>
<dbReference type="Pfam" id="PF02777">
    <property type="entry name" value="Sod_Fe_C"/>
    <property type="match status" value="1"/>
</dbReference>
<feature type="domain" description="Manganese/iron superoxide dismutase N-terminal" evidence="7">
    <location>
        <begin position="2"/>
        <end position="89"/>
    </location>
</feature>
<dbReference type="FunFam" id="3.55.40.20:FF:000004">
    <property type="entry name" value="Superoxide dismutase [Fe]"/>
    <property type="match status" value="1"/>
</dbReference>
<dbReference type="PIRSF" id="PIRSF000349">
    <property type="entry name" value="SODismutase"/>
    <property type="match status" value="1"/>
</dbReference>
<feature type="binding site" evidence="5">
    <location>
        <position position="81"/>
    </location>
    <ligand>
        <name>Mn(2+)</name>
        <dbReference type="ChEBI" id="CHEBI:29035"/>
    </ligand>
</feature>
<evidence type="ECO:0000256" key="4">
    <source>
        <dbReference type="ARBA" id="ARBA00023002"/>
    </source>
</evidence>
<feature type="binding site" evidence="5">
    <location>
        <position position="170"/>
    </location>
    <ligand>
        <name>Mn(2+)</name>
        <dbReference type="ChEBI" id="CHEBI:29035"/>
    </ligand>
</feature>
<proteinExistence type="inferred from homology"/>
<evidence type="ECO:0000313" key="10">
    <source>
        <dbReference type="Proteomes" id="UP000176273"/>
    </source>
</evidence>
<accession>A0A1F6BLF4</accession>
<feature type="domain" description="Manganese/iron superoxide dismutase C-terminal" evidence="8">
    <location>
        <begin position="97"/>
        <end position="199"/>
    </location>
</feature>
<evidence type="ECO:0000313" key="9">
    <source>
        <dbReference type="EMBL" id="OGG37755.1"/>
    </source>
</evidence>
<sequence length="203" mass="23074">MFTLPKLPYAYDALEPYLDAQTLEIHHTKHHQAYIDKLNAALTAHPDLENSPLEELLQNLAQIPETIRGAVKNHGGGHYNHSLFWEGMAPSVTESKPEGELGEALEKKFGSIDTFKKQLSDAAMGVFGSGWVWLVRQPTDGGLAITATPNQDTPLSSGLTPLIGLDLWEHAYYLKYQNRRAEYVENWWYVVNWENVRRRMLDK</sequence>
<comment type="function">
    <text evidence="6">Destroys radicals which are normally produced within the cells and which are toxic to biological systems.</text>
</comment>
<dbReference type="PRINTS" id="PR01703">
    <property type="entry name" value="MNSODISMTASE"/>
</dbReference>
<dbReference type="InterPro" id="IPR019832">
    <property type="entry name" value="Mn/Fe_SOD_C"/>
</dbReference>
<dbReference type="AlphaFoldDB" id="A0A1F6BLF4"/>
<evidence type="ECO:0000256" key="5">
    <source>
        <dbReference type="PIRSR" id="PIRSR000349-1"/>
    </source>
</evidence>
<evidence type="ECO:0000256" key="6">
    <source>
        <dbReference type="RuleBase" id="RU000414"/>
    </source>
</evidence>
<dbReference type="SUPFAM" id="SSF54719">
    <property type="entry name" value="Fe,Mn superoxide dismutase (SOD), C-terminal domain"/>
    <property type="match status" value="1"/>
</dbReference>
<dbReference type="InterPro" id="IPR036314">
    <property type="entry name" value="SOD_C_sf"/>
</dbReference>
<dbReference type="STRING" id="1798468.A2110_02125"/>
<dbReference type="PANTHER" id="PTHR43595">
    <property type="entry name" value="37S RIBOSOMAL PROTEIN S26, MITOCHONDRIAL"/>
    <property type="match status" value="1"/>
</dbReference>
<dbReference type="GO" id="GO:0004784">
    <property type="term" value="F:superoxide dismutase activity"/>
    <property type="evidence" value="ECO:0007669"/>
    <property type="project" value="UniProtKB-EC"/>
</dbReference>
<dbReference type="GO" id="GO:0046872">
    <property type="term" value="F:metal ion binding"/>
    <property type="evidence" value="ECO:0007669"/>
    <property type="project" value="UniProtKB-KW"/>
</dbReference>
<dbReference type="SUPFAM" id="SSF46609">
    <property type="entry name" value="Fe,Mn superoxide dismutase (SOD), N-terminal domain"/>
    <property type="match status" value="1"/>
</dbReference>
<comment type="caution">
    <text evidence="9">The sequence shown here is derived from an EMBL/GenBank/DDBJ whole genome shotgun (WGS) entry which is preliminary data.</text>
</comment>
<dbReference type="InterPro" id="IPR036324">
    <property type="entry name" value="Mn/Fe_SOD_N_sf"/>
</dbReference>
<feature type="binding site" evidence="5">
    <location>
        <position position="166"/>
    </location>
    <ligand>
        <name>Mn(2+)</name>
        <dbReference type="ChEBI" id="CHEBI:29035"/>
    </ligand>
</feature>
<comment type="catalytic activity">
    <reaction evidence="6">
        <text>2 superoxide + 2 H(+) = H2O2 + O2</text>
        <dbReference type="Rhea" id="RHEA:20696"/>
        <dbReference type="ChEBI" id="CHEBI:15378"/>
        <dbReference type="ChEBI" id="CHEBI:15379"/>
        <dbReference type="ChEBI" id="CHEBI:16240"/>
        <dbReference type="ChEBI" id="CHEBI:18421"/>
        <dbReference type="EC" id="1.15.1.1"/>
    </reaction>
</comment>
<comment type="similarity">
    <text evidence="1 6">Belongs to the iron/manganese superoxide dismutase family.</text>
</comment>
<evidence type="ECO:0000256" key="1">
    <source>
        <dbReference type="ARBA" id="ARBA00008714"/>
    </source>
</evidence>